<gene>
    <name evidence="2" type="primary">yidD</name>
    <name evidence="2" type="ORF">D3272_21240</name>
</gene>
<dbReference type="GO" id="GO:0005886">
    <property type="term" value="C:plasma membrane"/>
    <property type="evidence" value="ECO:0007669"/>
    <property type="project" value="UniProtKB-SubCell"/>
</dbReference>
<dbReference type="SMART" id="SM01234">
    <property type="entry name" value="Haemolytic"/>
    <property type="match status" value="1"/>
</dbReference>
<dbReference type="Proteomes" id="UP000289411">
    <property type="component" value="Unassembled WGS sequence"/>
</dbReference>
<dbReference type="InterPro" id="IPR002696">
    <property type="entry name" value="Membr_insert_effic_factor_YidD"/>
</dbReference>
<sequence>MSLPRRGVLLAIRAYQLTASSVLGRRCRFLPTCSDYAAEAVVRHGVWPGAWMATARLCRCHPFGAWGYDPVPLTCAAVPATRPWRYGVWRMPAAAAEDQDRASSSAARP</sequence>
<dbReference type="AlphaFoldDB" id="A0A4Q2R9C2"/>
<dbReference type="PANTHER" id="PTHR33383">
    <property type="entry name" value="MEMBRANE PROTEIN INSERTION EFFICIENCY FACTOR-RELATED"/>
    <property type="match status" value="1"/>
</dbReference>
<name>A0A4Q2R9C2_9HYPH</name>
<proteinExistence type="inferred from homology"/>
<comment type="similarity">
    <text evidence="1">Belongs to the UPF0161 family.</text>
</comment>
<comment type="function">
    <text evidence="1">Could be involved in insertion of integral membrane proteins into the membrane.</text>
</comment>
<evidence type="ECO:0000256" key="1">
    <source>
        <dbReference type="HAMAP-Rule" id="MF_00386"/>
    </source>
</evidence>
<dbReference type="OrthoDB" id="9801753at2"/>
<organism evidence="2 3">
    <name type="scientific">Lichenibacterium ramalinae</name>
    <dbReference type="NCBI Taxonomy" id="2316527"/>
    <lineage>
        <taxon>Bacteria</taxon>
        <taxon>Pseudomonadati</taxon>
        <taxon>Pseudomonadota</taxon>
        <taxon>Alphaproteobacteria</taxon>
        <taxon>Hyphomicrobiales</taxon>
        <taxon>Lichenihabitantaceae</taxon>
        <taxon>Lichenibacterium</taxon>
    </lineage>
</organism>
<keyword evidence="3" id="KW-1185">Reference proteome</keyword>
<evidence type="ECO:0000313" key="2">
    <source>
        <dbReference type="EMBL" id="RYB02479.1"/>
    </source>
</evidence>
<protein>
    <recommendedName>
        <fullName evidence="1">Putative membrane protein insertion efficiency factor</fullName>
    </recommendedName>
</protein>
<evidence type="ECO:0000313" key="3">
    <source>
        <dbReference type="Proteomes" id="UP000289411"/>
    </source>
</evidence>
<dbReference type="PANTHER" id="PTHR33383:SF1">
    <property type="entry name" value="MEMBRANE PROTEIN INSERTION EFFICIENCY FACTOR-RELATED"/>
    <property type="match status" value="1"/>
</dbReference>
<reference evidence="2 3" key="2">
    <citation type="submission" date="2019-02" db="EMBL/GenBank/DDBJ databases">
        <title>'Lichenibacterium ramalinii' gen. nov. sp. nov., 'Lichenibacterium minor' gen. nov. sp. nov.</title>
        <authorList>
            <person name="Pankratov T."/>
        </authorList>
    </citation>
    <scope>NUCLEOTIDE SEQUENCE [LARGE SCALE GENOMIC DNA]</scope>
    <source>
        <strain evidence="2 3">RmlP001</strain>
    </source>
</reference>
<comment type="subcellular location">
    <subcellularLocation>
        <location evidence="1">Cell membrane</location>
        <topology evidence="1">Peripheral membrane protein</topology>
        <orientation evidence="1">Cytoplasmic side</orientation>
    </subcellularLocation>
</comment>
<accession>A0A4Q2R9C2</accession>
<comment type="caution">
    <text evidence="2">The sequence shown here is derived from an EMBL/GenBank/DDBJ whole genome shotgun (WGS) entry which is preliminary data.</text>
</comment>
<keyword evidence="1" id="KW-1003">Cell membrane</keyword>
<dbReference type="EMBL" id="QYBC01000020">
    <property type="protein sequence ID" value="RYB02479.1"/>
    <property type="molecule type" value="Genomic_DNA"/>
</dbReference>
<reference evidence="2 3" key="1">
    <citation type="submission" date="2018-09" db="EMBL/GenBank/DDBJ databases">
        <authorList>
            <person name="Grouzdev D.S."/>
            <person name="Krutkina M.S."/>
        </authorList>
    </citation>
    <scope>NUCLEOTIDE SEQUENCE [LARGE SCALE GENOMIC DNA]</scope>
    <source>
        <strain evidence="2 3">RmlP001</strain>
    </source>
</reference>
<dbReference type="Pfam" id="PF01809">
    <property type="entry name" value="YidD"/>
    <property type="match status" value="1"/>
</dbReference>
<dbReference type="HAMAP" id="MF_00386">
    <property type="entry name" value="UPF0161_YidD"/>
    <property type="match status" value="1"/>
</dbReference>
<keyword evidence="1" id="KW-0472">Membrane</keyword>
<dbReference type="NCBIfam" id="TIGR00278">
    <property type="entry name" value="membrane protein insertion efficiency factor YidD"/>
    <property type="match status" value="1"/>
</dbReference>